<organism evidence="10 12">
    <name type="scientific">Perkinsus olseni</name>
    <name type="common">Perkinsus atlanticus</name>
    <dbReference type="NCBI Taxonomy" id="32597"/>
    <lineage>
        <taxon>Eukaryota</taxon>
        <taxon>Sar</taxon>
        <taxon>Alveolata</taxon>
        <taxon>Perkinsozoa</taxon>
        <taxon>Perkinsea</taxon>
        <taxon>Perkinsida</taxon>
        <taxon>Perkinsidae</taxon>
        <taxon>Perkinsus</taxon>
    </lineage>
</organism>
<evidence type="ECO:0000256" key="1">
    <source>
        <dbReference type="ARBA" id="ARBA00004123"/>
    </source>
</evidence>
<feature type="binding site" evidence="8">
    <location>
        <position position="54"/>
    </location>
    <ligand>
        <name>Zn(2+)</name>
        <dbReference type="ChEBI" id="CHEBI:29105"/>
    </ligand>
</feature>
<feature type="compositionally biased region" description="Low complexity" evidence="9">
    <location>
        <begin position="336"/>
        <end position="350"/>
    </location>
</feature>
<keyword evidence="7 8" id="KW-0539">Nucleus</keyword>
<keyword evidence="13" id="KW-1185">Reference proteome</keyword>
<evidence type="ECO:0000256" key="2">
    <source>
        <dbReference type="ARBA" id="ARBA00022664"/>
    </source>
</evidence>
<keyword evidence="3 8" id="KW-0479">Metal-binding</keyword>
<dbReference type="OMA" id="AMENRIY"/>
<protein>
    <recommendedName>
        <fullName evidence="8">Splicing factor YJU2</fullName>
    </recommendedName>
</protein>
<feature type="binding site" evidence="8">
    <location>
        <position position="91"/>
    </location>
    <ligand>
        <name>Zn(2+)</name>
        <dbReference type="ChEBI" id="CHEBI:29105"/>
    </ligand>
</feature>
<dbReference type="EMBL" id="JABANO010009834">
    <property type="protein sequence ID" value="KAF4746150.1"/>
    <property type="molecule type" value="Genomic_DNA"/>
</dbReference>
<dbReference type="Proteomes" id="UP000541610">
    <property type="component" value="Unassembled WGS sequence"/>
</dbReference>
<comment type="subcellular location">
    <subcellularLocation>
        <location evidence="1 8">Nucleus</location>
    </subcellularLocation>
</comment>
<comment type="function">
    <text evidence="8">Part of the spliceosome which catalyzes two sequential transesterification reactions, first the excision of the non-coding intron from pre-mRNA and then the ligation of the coding exons to form the mature mRNA. Plays a role in stabilizing the structure of the spliceosome catalytic core and docking of the branch helix into the active site, producing 5'-exon and lariat intron-3'-intermediates.</text>
</comment>
<evidence type="ECO:0000256" key="5">
    <source>
        <dbReference type="ARBA" id="ARBA00022833"/>
    </source>
</evidence>
<feature type="compositionally biased region" description="Basic and acidic residues" evidence="9">
    <location>
        <begin position="202"/>
        <end position="248"/>
    </location>
</feature>
<evidence type="ECO:0000256" key="6">
    <source>
        <dbReference type="ARBA" id="ARBA00023187"/>
    </source>
</evidence>
<dbReference type="GO" id="GO:0046872">
    <property type="term" value="F:metal ion binding"/>
    <property type="evidence" value="ECO:0007669"/>
    <property type="project" value="UniProtKB-KW"/>
</dbReference>
<feature type="compositionally biased region" description="Low complexity" evidence="9">
    <location>
        <begin position="266"/>
        <end position="277"/>
    </location>
</feature>
<evidence type="ECO:0000256" key="9">
    <source>
        <dbReference type="SAM" id="MobiDB-lite"/>
    </source>
</evidence>
<name>A0A7J6NU58_PEROL</name>
<evidence type="ECO:0000313" key="13">
    <source>
        <dbReference type="Proteomes" id="UP000553632"/>
    </source>
</evidence>
<comment type="subunit">
    <text evidence="8">Component of the spliceosome. Present in the activated B complex, the catalytically activated B* complex which catalyzes the branching, the catalytic step 1 C complex catalyzing the exon ligation, and the postcatalytic P complex containing the ligated exons (mRNA) and the excised lariat intron.</text>
</comment>
<comment type="similarity">
    <text evidence="8">Belongs to the CWC16 family. YJU2 subfamily.</text>
</comment>
<feature type="binding site" evidence="8">
    <location>
        <position position="88"/>
    </location>
    <ligand>
        <name>Zn(2+)</name>
        <dbReference type="ChEBI" id="CHEBI:29105"/>
    </ligand>
</feature>
<feature type="binding site" evidence="8">
    <location>
        <position position="51"/>
    </location>
    <ligand>
        <name>Zn(2+)</name>
        <dbReference type="ChEBI" id="CHEBI:29105"/>
    </ligand>
</feature>
<evidence type="ECO:0000256" key="3">
    <source>
        <dbReference type="ARBA" id="ARBA00022723"/>
    </source>
</evidence>
<keyword evidence="5 8" id="KW-0862">Zinc</keyword>
<proteinExistence type="inferred from homology"/>
<dbReference type="InterPro" id="IPR007590">
    <property type="entry name" value="Saf4/Yju2"/>
</dbReference>
<comment type="caution">
    <text evidence="10">The sequence shown here is derived from an EMBL/GenBank/DDBJ whole genome shotgun (WGS) entry which is preliminary data.</text>
</comment>
<sequence>MTERKVMNKYYPPDFDPSKLLPMRMVKKPRVEQRGPKCMNIRMMLPFSMCCSHCGEYLYIATKFNSRCQKLPEKSSLGLNVYRFYGKCKHCLGEFSFRTDPEHSDYVLETGGTRTYEGFKDADFAEAEVSHRKTGEENESETKAMENRIYDTAEEMRRLDELDELKAVNRRQAQRDQLISSALDKLFDGDVSGGSSSSSAVKGEKKEEGAAGVKQEGEGDHEQGADDKDTAVAEAVFKGDLEWERIEVISDDEEGEERGSAEGNKTKSTSSVKDSSSSPPPPPVHIADEVEAAAAKRKAAMPHMVLKAKKKAKATPAAEAPPPPVSLGTALGGYGSSSSSSDDSGSNGGD</sequence>
<evidence type="ECO:0000256" key="4">
    <source>
        <dbReference type="ARBA" id="ARBA00022728"/>
    </source>
</evidence>
<dbReference type="Proteomes" id="UP000553632">
    <property type="component" value="Unassembled WGS sequence"/>
</dbReference>
<dbReference type="Pfam" id="PF04502">
    <property type="entry name" value="Saf4_Yju2"/>
    <property type="match status" value="1"/>
</dbReference>
<gene>
    <name evidence="10" type="primary">CCDC94_1</name>
    <name evidence="10" type="ORF">FOZ60_003992</name>
    <name evidence="11" type="ORF">FOZ63_000158</name>
</gene>
<dbReference type="HAMAP" id="MF_03226">
    <property type="entry name" value="YJU2"/>
    <property type="match status" value="1"/>
</dbReference>
<dbReference type="GO" id="GO:0000349">
    <property type="term" value="P:generation of catalytic spliceosome for first transesterification step"/>
    <property type="evidence" value="ECO:0007669"/>
    <property type="project" value="UniProtKB-UniRule"/>
</dbReference>
<keyword evidence="4 8" id="KW-0747">Spliceosome</keyword>
<reference evidence="12 13" key="1">
    <citation type="submission" date="2020-04" db="EMBL/GenBank/DDBJ databases">
        <title>Perkinsus olseni comparative genomics.</title>
        <authorList>
            <person name="Bogema D.R."/>
        </authorList>
    </citation>
    <scope>NUCLEOTIDE SEQUENCE [LARGE SCALE GENOMIC DNA]</scope>
    <source>
        <strain evidence="10">00978-12</strain>
        <strain evidence="11 13">ATCC PRA-207</strain>
    </source>
</reference>
<evidence type="ECO:0000313" key="12">
    <source>
        <dbReference type="Proteomes" id="UP000541610"/>
    </source>
</evidence>
<dbReference type="GO" id="GO:0071006">
    <property type="term" value="C:U2-type catalytic step 1 spliceosome"/>
    <property type="evidence" value="ECO:0007669"/>
    <property type="project" value="UniProtKB-UniRule"/>
</dbReference>
<dbReference type="PANTHER" id="PTHR12111">
    <property type="entry name" value="SPLICING FACTOR YJU2"/>
    <property type="match status" value="1"/>
</dbReference>
<feature type="compositionally biased region" description="Basic residues" evidence="9">
    <location>
        <begin position="295"/>
        <end position="313"/>
    </location>
</feature>
<dbReference type="PANTHER" id="PTHR12111:SF1">
    <property type="entry name" value="SPLICING FACTOR YJU2"/>
    <property type="match status" value="1"/>
</dbReference>
<keyword evidence="6" id="KW-0508">mRNA splicing</keyword>
<feature type="region of interest" description="Disordered" evidence="9">
    <location>
        <begin position="186"/>
        <end position="350"/>
    </location>
</feature>
<dbReference type="EMBL" id="JABANP010000187">
    <property type="protein sequence ID" value="KAF4687409.1"/>
    <property type="molecule type" value="Genomic_DNA"/>
</dbReference>
<dbReference type="OrthoDB" id="674963at2759"/>
<dbReference type="AlphaFoldDB" id="A0A7J6NU58"/>
<evidence type="ECO:0000313" key="10">
    <source>
        <dbReference type="EMBL" id="KAF4687409.1"/>
    </source>
</evidence>
<evidence type="ECO:0000256" key="8">
    <source>
        <dbReference type="HAMAP-Rule" id="MF_03226"/>
    </source>
</evidence>
<dbReference type="InterPro" id="IPR043701">
    <property type="entry name" value="Yju2"/>
</dbReference>
<evidence type="ECO:0000313" key="11">
    <source>
        <dbReference type="EMBL" id="KAF4746150.1"/>
    </source>
</evidence>
<keyword evidence="2" id="KW-0507">mRNA processing</keyword>
<accession>A0A7J6NU58</accession>
<evidence type="ECO:0000256" key="7">
    <source>
        <dbReference type="ARBA" id="ARBA00023242"/>
    </source>
</evidence>